<dbReference type="GO" id="GO:0005789">
    <property type="term" value="C:endoplasmic reticulum membrane"/>
    <property type="evidence" value="ECO:0007669"/>
    <property type="project" value="UniProtKB-SubCell"/>
</dbReference>
<protein>
    <recommendedName>
        <fullName evidence="11">GPI mannosyltransferase 1</fullName>
        <ecNumber evidence="11">2.4.1.-</ecNumber>
    </recommendedName>
    <alternativeName>
        <fullName evidence="11">GPI mannosyltransferase I</fullName>
    </alternativeName>
</protein>
<sequence>MLDNFLRSVPLADRDPVGYMIQTYFPPRVLLYIASTFIHVFLAIYSSVHDTVFEVKYTDVDYNVFTDAARLLLKGESVYDRHTYRYTPLLALLVTPNVFLHRSFGKLLFSVFDLLAGYMLEGLLEYKSNYLLSLWLLNPFVIIISTRGNADCIICFLVIATLYFVRRGQIVYGAIFYGLAVHFKIYPVIYALPFVLYFSLGDMNISKGKCSLLTKIWNVISSFVNHNLFVFGTVSISVLLLCTIVSYYCFGDDFLYESLLYHYVRKDHRHNFSIFFNLMYHLVDSDKKINNILTFIPQFVCLFSYGLLGHRDLELSMFLQTVSFVALNKVITCQYHLWWMCLLPLVLSKHVFSRGALLVQRVAIFAFVVANAAWLSYAYGLEMKGYNTYNMLLFCSVAFVVSQMSMGWLFLRQRVSKSSVEGESQQH</sequence>
<keyword evidence="5 11" id="KW-0328">Glycosyltransferase</keyword>
<evidence type="ECO:0000256" key="6">
    <source>
        <dbReference type="ARBA" id="ARBA00022679"/>
    </source>
</evidence>
<dbReference type="Pfam" id="PF05007">
    <property type="entry name" value="Mannosyl_trans"/>
    <property type="match status" value="1"/>
</dbReference>
<dbReference type="VEuPathDB" id="PiroplasmaDB:BBOV_II000550"/>
<reference evidence="12" key="1">
    <citation type="journal article" date="2014" name="BMC Genomics">
        <title>The Babesia bovis gene and promoter model: an update from full-length EST analysis.</title>
        <authorList>
            <person name="Yamagishi J."/>
            <person name="Wakaguri H."/>
            <person name="Yokoyama N."/>
            <person name="Yamashita R."/>
            <person name="Suzuki Y."/>
            <person name="Xuan X."/>
            <person name="Igarashi I."/>
        </authorList>
    </citation>
    <scope>NUCLEOTIDE SEQUENCE</scope>
    <source>
        <strain evidence="12">Texas</strain>
    </source>
</reference>
<dbReference type="AlphaFoldDB" id="S6CAN4"/>
<dbReference type="GO" id="GO:0004376">
    <property type="term" value="F:GPI mannosyltransferase activity"/>
    <property type="evidence" value="ECO:0007669"/>
    <property type="project" value="InterPro"/>
</dbReference>
<gene>
    <name evidence="12" type="primary">BBOV_II000550</name>
</gene>
<evidence type="ECO:0000313" key="12">
    <source>
        <dbReference type="EMBL" id="BAN65970.1"/>
    </source>
</evidence>
<dbReference type="InterPro" id="IPR007704">
    <property type="entry name" value="PIG-M"/>
</dbReference>
<evidence type="ECO:0000256" key="8">
    <source>
        <dbReference type="ARBA" id="ARBA00022824"/>
    </source>
</evidence>
<feature type="transmembrane region" description="Helical" evidence="11">
    <location>
        <begin position="228"/>
        <end position="250"/>
    </location>
</feature>
<dbReference type="EC" id="2.4.1.-" evidence="11"/>
<accession>S6CAN4</accession>
<dbReference type="GO" id="GO:1990529">
    <property type="term" value="C:glycosylphosphatidylinositol-mannosyltransferase I complex"/>
    <property type="evidence" value="ECO:0007669"/>
    <property type="project" value="TreeGrafter"/>
</dbReference>
<feature type="transmembrane region" description="Helical" evidence="11">
    <location>
        <begin position="107"/>
        <end position="124"/>
    </location>
</feature>
<dbReference type="GO" id="GO:0051751">
    <property type="term" value="F:alpha-1,4-mannosyltransferase activity"/>
    <property type="evidence" value="ECO:0007669"/>
    <property type="project" value="InterPro"/>
</dbReference>
<keyword evidence="9 11" id="KW-1133">Transmembrane helix</keyword>
<evidence type="ECO:0000256" key="3">
    <source>
        <dbReference type="ARBA" id="ARBA00011071"/>
    </source>
</evidence>
<keyword evidence="10 11" id="KW-0472">Membrane</keyword>
<keyword evidence="6 11" id="KW-0808">Transferase</keyword>
<dbReference type="UniPathway" id="UPA00196"/>
<evidence type="ECO:0000256" key="11">
    <source>
        <dbReference type="RuleBase" id="RU365064"/>
    </source>
</evidence>
<evidence type="ECO:0000256" key="2">
    <source>
        <dbReference type="ARBA" id="ARBA00004687"/>
    </source>
</evidence>
<dbReference type="EMBL" id="AK442176">
    <property type="protein sequence ID" value="BAN65970.1"/>
    <property type="molecule type" value="mRNA"/>
</dbReference>
<dbReference type="PANTHER" id="PTHR12886:SF0">
    <property type="entry name" value="GPI MANNOSYLTRANSFERASE 1"/>
    <property type="match status" value="1"/>
</dbReference>
<keyword evidence="8 11" id="KW-0256">Endoplasmic reticulum</keyword>
<comment type="function">
    <text evidence="11">Catalytic subunit of the glycosylphosphatidylinositol-mannosyltransferase I complex which catalyzes the transfer of the first mannose, via an alpha-1,4 bond from a dolichol-phosphate-mannose (Dol-P-Man) to the glucosaminyl acyl phosphatidylinositol (GlcN-(acyl)PI) intermediate to generate alpha-D-Man-(1-&gt;4)-alpha-D-GlcN-(1-&gt;6)-(1-radyl,2-acyl-sn-glycero-3-phospho)-2-acyl-inositol and participates in the sixth step of the glycosylphosphatidylinositol-anchor biosynthesis.</text>
</comment>
<feature type="transmembrane region" description="Helical" evidence="11">
    <location>
        <begin position="327"/>
        <end position="346"/>
    </location>
</feature>
<organism evidence="12">
    <name type="scientific">Babesia bovis</name>
    <dbReference type="NCBI Taxonomy" id="5865"/>
    <lineage>
        <taxon>Eukaryota</taxon>
        <taxon>Sar</taxon>
        <taxon>Alveolata</taxon>
        <taxon>Apicomplexa</taxon>
        <taxon>Aconoidasida</taxon>
        <taxon>Piroplasmida</taxon>
        <taxon>Babesiidae</taxon>
        <taxon>Babesia</taxon>
    </lineage>
</organism>
<comment type="similarity">
    <text evidence="3 11">Belongs to the PIGM family.</text>
</comment>
<keyword evidence="7 11" id="KW-0812">Transmembrane</keyword>
<proteinExistence type="evidence at transcript level"/>
<keyword evidence="4 11" id="KW-0337">GPI-anchor biosynthesis</keyword>
<feature type="transmembrane region" description="Helical" evidence="11">
    <location>
        <begin position="176"/>
        <end position="198"/>
    </location>
</feature>
<dbReference type="PANTHER" id="PTHR12886">
    <property type="entry name" value="PIG-M MANNOSYLTRANSFERASE"/>
    <property type="match status" value="1"/>
</dbReference>
<feature type="transmembrane region" description="Helical" evidence="11">
    <location>
        <begin position="391"/>
        <end position="411"/>
    </location>
</feature>
<comment type="pathway">
    <text evidence="2 11">Glycolipid biosynthesis; glycosylphosphatidylinositol-anchor biosynthesis.</text>
</comment>
<name>S6CAN4_BABBO</name>
<feature type="transmembrane region" description="Helical" evidence="11">
    <location>
        <begin position="136"/>
        <end position="164"/>
    </location>
</feature>
<comment type="subcellular location">
    <subcellularLocation>
        <location evidence="1 11">Endoplasmic reticulum membrane</location>
        <topology evidence="1 11">Multi-pass membrane protein</topology>
    </subcellularLocation>
</comment>
<evidence type="ECO:0000256" key="1">
    <source>
        <dbReference type="ARBA" id="ARBA00004477"/>
    </source>
</evidence>
<evidence type="ECO:0000256" key="10">
    <source>
        <dbReference type="ARBA" id="ARBA00023136"/>
    </source>
</evidence>
<evidence type="ECO:0000256" key="4">
    <source>
        <dbReference type="ARBA" id="ARBA00022502"/>
    </source>
</evidence>
<feature type="transmembrane region" description="Helical" evidence="11">
    <location>
        <begin position="29"/>
        <end position="48"/>
    </location>
</feature>
<feature type="transmembrane region" description="Helical" evidence="11">
    <location>
        <begin position="289"/>
        <end position="307"/>
    </location>
</feature>
<evidence type="ECO:0000256" key="5">
    <source>
        <dbReference type="ARBA" id="ARBA00022676"/>
    </source>
</evidence>
<feature type="transmembrane region" description="Helical" evidence="11">
    <location>
        <begin position="358"/>
        <end position="379"/>
    </location>
</feature>
<evidence type="ECO:0000256" key="7">
    <source>
        <dbReference type="ARBA" id="ARBA00022692"/>
    </source>
</evidence>
<evidence type="ECO:0000256" key="9">
    <source>
        <dbReference type="ARBA" id="ARBA00022989"/>
    </source>
</evidence>
<dbReference type="GO" id="GO:0006506">
    <property type="term" value="P:GPI anchor biosynthetic process"/>
    <property type="evidence" value="ECO:0007669"/>
    <property type="project" value="UniProtKB-UniPathway"/>
</dbReference>